<evidence type="ECO:0000313" key="1">
    <source>
        <dbReference type="EMBL" id="RNA23094.1"/>
    </source>
</evidence>
<dbReference type="AlphaFoldDB" id="A0A3M7RI34"/>
<reference evidence="1 2" key="1">
    <citation type="journal article" date="2018" name="Sci. Rep.">
        <title>Genomic signatures of local adaptation to the degree of environmental predictability in rotifers.</title>
        <authorList>
            <person name="Franch-Gras L."/>
            <person name="Hahn C."/>
            <person name="Garcia-Roger E.M."/>
            <person name="Carmona M.J."/>
            <person name="Serra M."/>
            <person name="Gomez A."/>
        </authorList>
    </citation>
    <scope>NUCLEOTIDE SEQUENCE [LARGE SCALE GENOMIC DNA]</scope>
    <source>
        <strain evidence="1">HYR1</strain>
    </source>
</reference>
<keyword evidence="2" id="KW-1185">Reference proteome</keyword>
<organism evidence="1 2">
    <name type="scientific">Brachionus plicatilis</name>
    <name type="common">Marine rotifer</name>
    <name type="synonym">Brachionus muelleri</name>
    <dbReference type="NCBI Taxonomy" id="10195"/>
    <lineage>
        <taxon>Eukaryota</taxon>
        <taxon>Metazoa</taxon>
        <taxon>Spiralia</taxon>
        <taxon>Gnathifera</taxon>
        <taxon>Rotifera</taxon>
        <taxon>Eurotatoria</taxon>
        <taxon>Monogononta</taxon>
        <taxon>Pseudotrocha</taxon>
        <taxon>Ploima</taxon>
        <taxon>Brachionidae</taxon>
        <taxon>Brachionus</taxon>
    </lineage>
</organism>
<name>A0A3M7RI34_BRAPC</name>
<accession>A0A3M7RI34</accession>
<evidence type="ECO:0000313" key="2">
    <source>
        <dbReference type="Proteomes" id="UP000276133"/>
    </source>
</evidence>
<protein>
    <submittedName>
        <fullName evidence="1">Uncharacterized protein</fullName>
    </submittedName>
</protein>
<comment type="caution">
    <text evidence="1">The sequence shown here is derived from an EMBL/GenBank/DDBJ whole genome shotgun (WGS) entry which is preliminary data.</text>
</comment>
<sequence>MNFGFFQIDIHCHLTLSYSGDFLKRFYSKFRDIVVDITGKPRRLIKVLIGDSNVFSACNGYLTSLVSVLGDPAVVTMVDSSVLLEATYLSIPLES</sequence>
<dbReference type="Proteomes" id="UP000276133">
    <property type="component" value="Unassembled WGS sequence"/>
</dbReference>
<dbReference type="EMBL" id="REGN01003353">
    <property type="protein sequence ID" value="RNA23094.1"/>
    <property type="molecule type" value="Genomic_DNA"/>
</dbReference>
<gene>
    <name evidence="1" type="ORF">BpHYR1_040598</name>
</gene>
<proteinExistence type="predicted"/>